<dbReference type="PROSITE" id="PS00062">
    <property type="entry name" value="ALDOKETO_REDUCTASE_2"/>
    <property type="match status" value="1"/>
</dbReference>
<evidence type="ECO:0000313" key="2">
    <source>
        <dbReference type="EMBL" id="MFC4598343.1"/>
    </source>
</evidence>
<dbReference type="InterPro" id="IPR018170">
    <property type="entry name" value="Aldo/ket_reductase_CS"/>
</dbReference>
<comment type="caution">
    <text evidence="2">The sequence shown here is derived from an EMBL/GenBank/DDBJ whole genome shotgun (WGS) entry which is preliminary data.</text>
</comment>
<proteinExistence type="predicted"/>
<dbReference type="InterPro" id="IPR023210">
    <property type="entry name" value="NADP_OxRdtase_dom"/>
</dbReference>
<evidence type="ECO:0000259" key="1">
    <source>
        <dbReference type="Pfam" id="PF00248"/>
    </source>
</evidence>
<dbReference type="SUPFAM" id="SSF51430">
    <property type="entry name" value="NAD(P)-linked oxidoreductase"/>
    <property type="match status" value="1"/>
</dbReference>
<dbReference type="RefSeq" id="WP_378094485.1">
    <property type="nucleotide sequence ID" value="NZ_JBHSEP010000004.1"/>
</dbReference>
<dbReference type="PANTHER" id="PTHR43827">
    <property type="entry name" value="2,5-DIKETO-D-GLUCONIC ACID REDUCTASE"/>
    <property type="match status" value="1"/>
</dbReference>
<dbReference type="Proteomes" id="UP001596028">
    <property type="component" value="Unassembled WGS sequence"/>
</dbReference>
<dbReference type="PIRSF" id="PIRSF000097">
    <property type="entry name" value="AKR"/>
    <property type="match status" value="1"/>
</dbReference>
<dbReference type="EMBL" id="JBHSEP010000004">
    <property type="protein sequence ID" value="MFC4598343.1"/>
    <property type="molecule type" value="Genomic_DNA"/>
</dbReference>
<dbReference type="InterPro" id="IPR044500">
    <property type="entry name" value="AKR5G"/>
</dbReference>
<dbReference type="PROSITE" id="PS00063">
    <property type="entry name" value="ALDOKETO_REDUCTASE_3"/>
    <property type="match status" value="1"/>
</dbReference>
<accession>A0ABV9FBD2</accession>
<dbReference type="InterPro" id="IPR036812">
    <property type="entry name" value="NAD(P)_OxRdtase_dom_sf"/>
</dbReference>
<evidence type="ECO:0000313" key="3">
    <source>
        <dbReference type="Proteomes" id="UP001596028"/>
    </source>
</evidence>
<dbReference type="PROSITE" id="PS00798">
    <property type="entry name" value="ALDOKETO_REDUCTASE_1"/>
    <property type="match status" value="1"/>
</dbReference>
<sequence length="286" mass="32442">MNWEKGGRAAEIRGLSDAVVLNNGVRMPWFGLGVFQANEGEEVKKAVLTAIKAGYRSIDTAAAYDNEQGVGEAVRLSGVAREELFITTKLANPDQGYDSAMRAFEASCRKLRMDYIDLYLIHWPVAGKYRESWRAMEKLYEEGRIRAIGVSNFQIHHLRHLMEGSAVVPAVNQVELHPRLSQRELRQFCSEHGIRVEAWSPLMKGQLLDDQTLLRLAAKYGKTPSQIILRWDVQSGIVTIPKSVKEARIRENADIFDFELTDEDMTAIDNLNQNYRIGPDPDNFDF</sequence>
<reference evidence="3" key="1">
    <citation type="journal article" date="2019" name="Int. J. Syst. Evol. Microbiol.">
        <title>The Global Catalogue of Microorganisms (GCM) 10K type strain sequencing project: providing services to taxonomists for standard genome sequencing and annotation.</title>
        <authorList>
            <consortium name="The Broad Institute Genomics Platform"/>
            <consortium name="The Broad Institute Genome Sequencing Center for Infectious Disease"/>
            <person name="Wu L."/>
            <person name="Ma J."/>
        </authorList>
    </citation>
    <scope>NUCLEOTIDE SEQUENCE [LARGE SCALE GENOMIC DNA]</scope>
    <source>
        <strain evidence="3">CCUG 49571</strain>
    </source>
</reference>
<gene>
    <name evidence="2" type="ORF">ACFO3S_08815</name>
</gene>
<dbReference type="Pfam" id="PF00248">
    <property type="entry name" value="Aldo_ket_red"/>
    <property type="match status" value="1"/>
</dbReference>
<protein>
    <submittedName>
        <fullName evidence="2">Aldo/keto reductase</fullName>
    </submittedName>
</protein>
<name>A0ABV9FBD2_9BACL</name>
<feature type="domain" description="NADP-dependent oxidoreductase" evidence="1">
    <location>
        <begin position="37"/>
        <end position="272"/>
    </location>
</feature>
<dbReference type="PRINTS" id="PR00069">
    <property type="entry name" value="ALDKETRDTASE"/>
</dbReference>
<organism evidence="2 3">
    <name type="scientific">Cohnella hongkongensis</name>
    <dbReference type="NCBI Taxonomy" id="178337"/>
    <lineage>
        <taxon>Bacteria</taxon>
        <taxon>Bacillati</taxon>
        <taxon>Bacillota</taxon>
        <taxon>Bacilli</taxon>
        <taxon>Bacillales</taxon>
        <taxon>Paenibacillaceae</taxon>
        <taxon>Cohnella</taxon>
    </lineage>
</organism>
<dbReference type="Gene3D" id="3.20.20.100">
    <property type="entry name" value="NADP-dependent oxidoreductase domain"/>
    <property type="match status" value="1"/>
</dbReference>
<keyword evidence="3" id="KW-1185">Reference proteome</keyword>
<dbReference type="CDD" id="cd19157">
    <property type="entry name" value="AKR_AKR5G1-3"/>
    <property type="match status" value="1"/>
</dbReference>
<dbReference type="InterPro" id="IPR020471">
    <property type="entry name" value="AKR"/>
</dbReference>
<dbReference type="PANTHER" id="PTHR43827:SF1">
    <property type="entry name" value="2,5-DIKETO-D-GLUCONIC ACID REDUCTASE"/>
    <property type="match status" value="1"/>
</dbReference>